<dbReference type="GO" id="GO:0009407">
    <property type="term" value="P:toxin catabolic process"/>
    <property type="evidence" value="ECO:0007669"/>
    <property type="project" value="UniProtKB-ARBA"/>
</dbReference>
<dbReference type="InterPro" id="IPR004045">
    <property type="entry name" value="Glutathione_S-Trfase_N"/>
</dbReference>
<dbReference type="SUPFAM" id="SSF47616">
    <property type="entry name" value="GST C-terminal domain-like"/>
    <property type="match status" value="1"/>
</dbReference>
<gene>
    <name evidence="9" type="ORF">DCAR_0727738</name>
</gene>
<evidence type="ECO:0000259" key="7">
    <source>
        <dbReference type="PROSITE" id="PS50404"/>
    </source>
</evidence>
<protein>
    <recommendedName>
        <fullName evidence="1">glutathione transferase</fullName>
        <ecNumber evidence="1">2.5.1.18</ecNumber>
    </recommendedName>
</protein>
<dbReference type="CDD" id="cd03185">
    <property type="entry name" value="GST_C_Tau"/>
    <property type="match status" value="1"/>
</dbReference>
<dbReference type="AlphaFoldDB" id="A0AAF1B6R8"/>
<dbReference type="InterPro" id="IPR010987">
    <property type="entry name" value="Glutathione-S-Trfase_C-like"/>
</dbReference>
<dbReference type="InterPro" id="IPR045074">
    <property type="entry name" value="GST_C_Tau"/>
</dbReference>
<dbReference type="PANTHER" id="PTHR11260">
    <property type="entry name" value="GLUTATHIONE S-TRANSFERASE, GST, SUPERFAMILY, GST DOMAIN CONTAINING"/>
    <property type="match status" value="1"/>
</dbReference>
<dbReference type="PANTHER" id="PTHR11260:SF781">
    <property type="entry name" value="GLUTATHIONE S-TRANSFERASE U19"/>
    <property type="match status" value="1"/>
</dbReference>
<dbReference type="Pfam" id="PF02798">
    <property type="entry name" value="GST_N"/>
    <property type="match status" value="1"/>
</dbReference>
<evidence type="ECO:0000256" key="6">
    <source>
        <dbReference type="SAM" id="MobiDB-lite"/>
    </source>
</evidence>
<keyword evidence="2" id="KW-0216">Detoxification</keyword>
<dbReference type="CDD" id="cd03058">
    <property type="entry name" value="GST_N_Tau"/>
    <property type="match status" value="1"/>
</dbReference>
<dbReference type="InterPro" id="IPR036249">
    <property type="entry name" value="Thioredoxin-like_sf"/>
</dbReference>
<dbReference type="Proteomes" id="UP000077755">
    <property type="component" value="Chromosome 7"/>
</dbReference>
<keyword evidence="10" id="KW-1185">Reference proteome</keyword>
<dbReference type="Gene3D" id="1.20.1050.10">
    <property type="match status" value="1"/>
</dbReference>
<dbReference type="GO" id="GO:0006749">
    <property type="term" value="P:glutathione metabolic process"/>
    <property type="evidence" value="ECO:0007669"/>
    <property type="project" value="InterPro"/>
</dbReference>
<accession>A0AAF1B6R8</accession>
<dbReference type="Pfam" id="PF00043">
    <property type="entry name" value="GST_C"/>
    <property type="match status" value="1"/>
</dbReference>
<evidence type="ECO:0000256" key="3">
    <source>
        <dbReference type="ARBA" id="ARBA00022679"/>
    </source>
</evidence>
<evidence type="ECO:0000256" key="5">
    <source>
        <dbReference type="ARBA" id="ARBA00047960"/>
    </source>
</evidence>
<name>A0AAF1B6R8_DAUCS</name>
<organism evidence="9 10">
    <name type="scientific">Daucus carota subsp. sativus</name>
    <name type="common">Carrot</name>
    <dbReference type="NCBI Taxonomy" id="79200"/>
    <lineage>
        <taxon>Eukaryota</taxon>
        <taxon>Viridiplantae</taxon>
        <taxon>Streptophyta</taxon>
        <taxon>Embryophyta</taxon>
        <taxon>Tracheophyta</taxon>
        <taxon>Spermatophyta</taxon>
        <taxon>Magnoliopsida</taxon>
        <taxon>eudicotyledons</taxon>
        <taxon>Gunneridae</taxon>
        <taxon>Pentapetalae</taxon>
        <taxon>asterids</taxon>
        <taxon>campanulids</taxon>
        <taxon>Apiales</taxon>
        <taxon>Apiaceae</taxon>
        <taxon>Apioideae</taxon>
        <taxon>Scandiceae</taxon>
        <taxon>Daucinae</taxon>
        <taxon>Daucus</taxon>
        <taxon>Daucus sect. Daucus</taxon>
    </lineage>
</organism>
<feature type="compositionally biased region" description="Basic and acidic residues" evidence="6">
    <location>
        <begin position="247"/>
        <end position="258"/>
    </location>
</feature>
<dbReference type="InterPro" id="IPR004046">
    <property type="entry name" value="GST_C"/>
</dbReference>
<dbReference type="InterPro" id="IPR036282">
    <property type="entry name" value="Glutathione-S-Trfase_C_sf"/>
</dbReference>
<dbReference type="FunFam" id="3.40.30.10:FF:000044">
    <property type="entry name" value="Glutathione S-transferase GSTU6"/>
    <property type="match status" value="1"/>
</dbReference>
<reference evidence="9" key="2">
    <citation type="submission" date="2022-03" db="EMBL/GenBank/DDBJ databases">
        <title>Draft title - Genomic analysis of global carrot germplasm unveils the trajectory of domestication and the origin of high carotenoid orange carrot.</title>
        <authorList>
            <person name="Iorizzo M."/>
            <person name="Ellison S."/>
            <person name="Senalik D."/>
            <person name="Macko-Podgorni A."/>
            <person name="Grzebelus D."/>
            <person name="Bostan H."/>
            <person name="Rolling W."/>
            <person name="Curaba J."/>
            <person name="Simon P."/>
        </authorList>
    </citation>
    <scope>NUCLEOTIDE SEQUENCE</scope>
    <source>
        <tissue evidence="9">Leaf</tissue>
    </source>
</reference>
<dbReference type="PROSITE" id="PS50405">
    <property type="entry name" value="GST_CTER"/>
    <property type="match status" value="1"/>
</dbReference>
<evidence type="ECO:0000256" key="4">
    <source>
        <dbReference type="ARBA" id="ARBA00025743"/>
    </source>
</evidence>
<keyword evidence="3" id="KW-0808">Transferase</keyword>
<dbReference type="GO" id="GO:0005737">
    <property type="term" value="C:cytoplasm"/>
    <property type="evidence" value="ECO:0007669"/>
    <property type="project" value="TreeGrafter"/>
</dbReference>
<dbReference type="KEGG" id="dcr:108195464"/>
<evidence type="ECO:0000259" key="8">
    <source>
        <dbReference type="PROSITE" id="PS50405"/>
    </source>
</evidence>
<dbReference type="InterPro" id="IPR040079">
    <property type="entry name" value="Glutathione_S-Trfase"/>
</dbReference>
<evidence type="ECO:0000313" key="9">
    <source>
        <dbReference type="EMBL" id="WOH08300.1"/>
    </source>
</evidence>
<evidence type="ECO:0000256" key="1">
    <source>
        <dbReference type="ARBA" id="ARBA00012452"/>
    </source>
</evidence>
<dbReference type="EMBL" id="CP093349">
    <property type="protein sequence ID" value="WOH08300.1"/>
    <property type="molecule type" value="Genomic_DNA"/>
</dbReference>
<dbReference type="SFLD" id="SFLDG00358">
    <property type="entry name" value="Main_(cytGST)"/>
    <property type="match status" value="1"/>
</dbReference>
<evidence type="ECO:0000256" key="2">
    <source>
        <dbReference type="ARBA" id="ARBA00022575"/>
    </source>
</evidence>
<feature type="region of interest" description="Disordered" evidence="6">
    <location>
        <begin position="228"/>
        <end position="268"/>
    </location>
</feature>
<comment type="catalytic activity">
    <reaction evidence="5">
        <text>RX + glutathione = an S-substituted glutathione + a halide anion + H(+)</text>
        <dbReference type="Rhea" id="RHEA:16437"/>
        <dbReference type="ChEBI" id="CHEBI:15378"/>
        <dbReference type="ChEBI" id="CHEBI:16042"/>
        <dbReference type="ChEBI" id="CHEBI:17792"/>
        <dbReference type="ChEBI" id="CHEBI:57925"/>
        <dbReference type="ChEBI" id="CHEBI:90779"/>
        <dbReference type="EC" id="2.5.1.18"/>
    </reaction>
</comment>
<evidence type="ECO:0000313" key="10">
    <source>
        <dbReference type="Proteomes" id="UP000077755"/>
    </source>
</evidence>
<dbReference type="Gene3D" id="3.40.30.10">
    <property type="entry name" value="Glutaredoxin"/>
    <property type="match status" value="1"/>
</dbReference>
<dbReference type="FunFam" id="1.20.1050.10:FF:000016">
    <property type="entry name" value="Glutathione S-transferase U9"/>
    <property type="match status" value="1"/>
</dbReference>
<proteinExistence type="inferred from homology"/>
<feature type="domain" description="GST N-terminal" evidence="7">
    <location>
        <begin position="4"/>
        <end position="83"/>
    </location>
</feature>
<dbReference type="SUPFAM" id="SSF52833">
    <property type="entry name" value="Thioredoxin-like"/>
    <property type="match status" value="1"/>
</dbReference>
<dbReference type="SFLD" id="SFLDS00019">
    <property type="entry name" value="Glutathione_Transferase_(cytos"/>
    <property type="match status" value="1"/>
</dbReference>
<feature type="compositionally biased region" description="Basic residues" evidence="6">
    <location>
        <begin position="259"/>
        <end position="268"/>
    </location>
</feature>
<sequence length="268" mass="30323">MVSSGVQVVGTTYSTYVNRVQIALNLKSVDFEFIKENLFSKSDLLLKSNPVNKKVPVLIHDGKCICESLVIVQYIDDTWTRNGYSLLPCDPYDRAVARFWAAYFDEKWIPMWREISTAEGEAKEAAVARAVEGLVLLDEAFVQISKGKAYFGGDEIGFLDIVIGTMVNWIKAREVMANVKLLDETKIPGLVRWVDKFISNDVVKNILPSTDEAVEVMNYYRARAVAARAEQKTELKPKPNRNRRKPGKTDPNKTEPKPKPKILKPIRT</sequence>
<dbReference type="SFLD" id="SFLDG01152">
    <property type="entry name" value="Main.3:_Omega-_and_Tau-like"/>
    <property type="match status" value="1"/>
</dbReference>
<feature type="domain" description="GST C-terminal" evidence="8">
    <location>
        <begin position="90"/>
        <end position="235"/>
    </location>
</feature>
<comment type="similarity">
    <text evidence="4">Belongs to the GST superfamily. Tau family.</text>
</comment>
<reference evidence="9" key="1">
    <citation type="journal article" date="2016" name="Nat. Genet.">
        <title>A high-quality carrot genome assembly provides new insights into carotenoid accumulation and asterid genome evolution.</title>
        <authorList>
            <person name="Iorizzo M."/>
            <person name="Ellison S."/>
            <person name="Senalik D."/>
            <person name="Zeng P."/>
            <person name="Satapoomin P."/>
            <person name="Huang J."/>
            <person name="Bowman M."/>
            <person name="Iovene M."/>
            <person name="Sanseverino W."/>
            <person name="Cavagnaro P."/>
            <person name="Yildiz M."/>
            <person name="Macko-Podgorni A."/>
            <person name="Moranska E."/>
            <person name="Grzebelus E."/>
            <person name="Grzebelus D."/>
            <person name="Ashrafi H."/>
            <person name="Zheng Z."/>
            <person name="Cheng S."/>
            <person name="Spooner D."/>
            <person name="Van Deynze A."/>
            <person name="Simon P."/>
        </authorList>
    </citation>
    <scope>NUCLEOTIDE SEQUENCE</scope>
    <source>
        <tissue evidence="9">Leaf</tissue>
    </source>
</reference>
<dbReference type="EC" id="2.5.1.18" evidence="1"/>
<dbReference type="GO" id="GO:0004364">
    <property type="term" value="F:glutathione transferase activity"/>
    <property type="evidence" value="ECO:0007669"/>
    <property type="project" value="UniProtKB-EC"/>
</dbReference>
<dbReference type="InterPro" id="IPR045073">
    <property type="entry name" value="Omega/Tau-like"/>
</dbReference>
<dbReference type="PROSITE" id="PS50404">
    <property type="entry name" value="GST_NTER"/>
    <property type="match status" value="1"/>
</dbReference>